<accession>A0AA39L7L0</accession>
<evidence type="ECO:0000313" key="3">
    <source>
        <dbReference type="Proteomes" id="UP001175261"/>
    </source>
</evidence>
<feature type="coiled-coil region" evidence="1">
    <location>
        <begin position="25"/>
        <end position="196"/>
    </location>
</feature>
<keyword evidence="3" id="KW-1185">Reference proteome</keyword>
<sequence length="466" mass="51895">MKEIELLQGRCSNLQASEVQLAARLETSKSEADQLRAGASELETKLKSALDEGTAVKQSLEDSREQVIALKDDLEKTERSRARLSDKVVAEQTRCQKYVEAYQTQRTQLKARQEELNAAATKDQANIDAIKEARGRIDEMKSKHDHAMQKSLQEEARANARIAEQHSLVESHQKTIATLEARLSAKETQLDVAKDRAVNSEVTLSELQSYLVSSHRSTTEILDGIVGVRVFKGWLPMLNMSSTVTQRPRQFSAPAWSLLEPWVSASSSAQSSYAVTACLNLYARLNSTTPDAELAIQAYSAATLLCESSQFHSGLAKSIAQRILQVRYKNDMVVMSLWYTLVVLDQWLESDQPFAPQFEDRLGEDMQALLASIRSDAVLEHIRHSKLGSIADSNNEIGLLLADIGQTPVMLLASCNPRTLRWIDAVEHTEWAKTSPVAHTVTGPSLQLLFRPGPWAQDVLMRLEPM</sequence>
<dbReference type="Proteomes" id="UP001175261">
    <property type="component" value="Unassembled WGS sequence"/>
</dbReference>
<proteinExistence type="predicted"/>
<gene>
    <name evidence="2" type="ORF">NLU13_3757</name>
</gene>
<organism evidence="2 3">
    <name type="scientific">Sarocladium strictum</name>
    <name type="common">Black bundle disease fungus</name>
    <name type="synonym">Acremonium strictum</name>
    <dbReference type="NCBI Taxonomy" id="5046"/>
    <lineage>
        <taxon>Eukaryota</taxon>
        <taxon>Fungi</taxon>
        <taxon>Dikarya</taxon>
        <taxon>Ascomycota</taxon>
        <taxon>Pezizomycotina</taxon>
        <taxon>Sordariomycetes</taxon>
        <taxon>Hypocreomycetidae</taxon>
        <taxon>Hypocreales</taxon>
        <taxon>Sarocladiaceae</taxon>
        <taxon>Sarocladium</taxon>
    </lineage>
</organism>
<dbReference type="AlphaFoldDB" id="A0AA39L7L0"/>
<keyword evidence="1" id="KW-0175">Coiled coil</keyword>
<protein>
    <submittedName>
        <fullName evidence="2">Uncharacterized protein</fullName>
    </submittedName>
</protein>
<comment type="caution">
    <text evidence="2">The sequence shown here is derived from an EMBL/GenBank/DDBJ whole genome shotgun (WGS) entry which is preliminary data.</text>
</comment>
<name>A0AA39L7L0_SARSR</name>
<dbReference type="EMBL" id="JAPDFR010000003">
    <property type="protein sequence ID" value="KAK0387511.1"/>
    <property type="molecule type" value="Genomic_DNA"/>
</dbReference>
<evidence type="ECO:0000313" key="2">
    <source>
        <dbReference type="EMBL" id="KAK0387511.1"/>
    </source>
</evidence>
<reference evidence="2" key="1">
    <citation type="submission" date="2022-10" db="EMBL/GenBank/DDBJ databases">
        <title>Determination and structural analysis of whole genome sequence of Sarocladium strictum F4-1.</title>
        <authorList>
            <person name="Hu L."/>
            <person name="Jiang Y."/>
        </authorList>
    </citation>
    <scope>NUCLEOTIDE SEQUENCE</scope>
    <source>
        <strain evidence="2">F4-1</strain>
    </source>
</reference>
<evidence type="ECO:0000256" key="1">
    <source>
        <dbReference type="SAM" id="Coils"/>
    </source>
</evidence>